<organism evidence="1">
    <name type="scientific">Tanacetum cinerariifolium</name>
    <name type="common">Dalmatian daisy</name>
    <name type="synonym">Chrysanthemum cinerariifolium</name>
    <dbReference type="NCBI Taxonomy" id="118510"/>
    <lineage>
        <taxon>Eukaryota</taxon>
        <taxon>Viridiplantae</taxon>
        <taxon>Streptophyta</taxon>
        <taxon>Embryophyta</taxon>
        <taxon>Tracheophyta</taxon>
        <taxon>Spermatophyta</taxon>
        <taxon>Magnoliopsida</taxon>
        <taxon>eudicotyledons</taxon>
        <taxon>Gunneridae</taxon>
        <taxon>Pentapetalae</taxon>
        <taxon>asterids</taxon>
        <taxon>campanulids</taxon>
        <taxon>Asterales</taxon>
        <taxon>Asteraceae</taxon>
        <taxon>Asteroideae</taxon>
        <taxon>Anthemideae</taxon>
        <taxon>Anthemidinae</taxon>
        <taxon>Tanacetum</taxon>
    </lineage>
</organism>
<dbReference type="AlphaFoldDB" id="A0A699IZ25"/>
<feature type="non-terminal residue" evidence="1">
    <location>
        <position position="108"/>
    </location>
</feature>
<proteinExistence type="predicted"/>
<sequence>MNFKKNFKIKLTVESPKEAMVTEAVLRKQREVRKFQSSRFGKIRLEYESFSNRRRTMQEKLEAFLLHAIETGLGIPEALQKVGAVYKYDLSIPVEKMYDLVEDMRLRL</sequence>
<protein>
    <submittedName>
        <fullName evidence="1">D-2-hydroxyglutarate dehydrogenase, mitochondrial isoform X1</fullName>
    </submittedName>
</protein>
<dbReference type="EMBL" id="BKCJ010351325">
    <property type="protein sequence ID" value="GEZ98384.1"/>
    <property type="molecule type" value="Genomic_DNA"/>
</dbReference>
<name>A0A699IZ25_TANCI</name>
<accession>A0A699IZ25</accession>
<gene>
    <name evidence="1" type="ORF">Tci_570357</name>
</gene>
<comment type="caution">
    <text evidence="1">The sequence shown here is derived from an EMBL/GenBank/DDBJ whole genome shotgun (WGS) entry which is preliminary data.</text>
</comment>
<reference evidence="1" key="1">
    <citation type="journal article" date="2019" name="Sci. Rep.">
        <title>Draft genome of Tanacetum cinerariifolium, the natural source of mosquito coil.</title>
        <authorList>
            <person name="Yamashiro T."/>
            <person name="Shiraishi A."/>
            <person name="Satake H."/>
            <person name="Nakayama K."/>
        </authorList>
    </citation>
    <scope>NUCLEOTIDE SEQUENCE</scope>
</reference>
<evidence type="ECO:0000313" key="1">
    <source>
        <dbReference type="EMBL" id="GEZ98384.1"/>
    </source>
</evidence>